<dbReference type="Gramene" id="Bo3g001610.1">
    <property type="protein sequence ID" value="Bo3g001610.1"/>
    <property type="gene ID" value="Bo3g001610"/>
</dbReference>
<dbReference type="EnsemblPlants" id="Bo3g001610.1">
    <property type="protein sequence ID" value="Bo3g001610.1"/>
    <property type="gene ID" value="Bo3g001610"/>
</dbReference>
<dbReference type="HOGENOM" id="CLU_012390_0_5_1"/>
<evidence type="ECO:0008006" key="4">
    <source>
        <dbReference type="Google" id="ProtNLM"/>
    </source>
</evidence>
<reference evidence="2" key="2">
    <citation type="submission" date="2015-03" db="UniProtKB">
        <authorList>
            <consortium name="EnsemblPlants"/>
        </authorList>
    </citation>
    <scope>IDENTIFICATION</scope>
</reference>
<name>A0A0D3AZC6_BRAOL</name>
<dbReference type="PANTHER" id="PTHR45023:SF4">
    <property type="entry name" value="GLYCINE-RICH PROTEIN-RELATED"/>
    <property type="match status" value="1"/>
</dbReference>
<keyword evidence="3" id="KW-1185">Reference proteome</keyword>
<dbReference type="RefSeq" id="XP_013623738.1">
    <property type="nucleotide sequence ID" value="XM_013768284.1"/>
</dbReference>
<dbReference type="AlphaFoldDB" id="A0A0D3AZC6"/>
<evidence type="ECO:0000313" key="2">
    <source>
        <dbReference type="EnsemblPlants" id="Bo3g001610.1"/>
    </source>
</evidence>
<proteinExistence type="predicted"/>
<feature type="region of interest" description="Disordered" evidence="1">
    <location>
        <begin position="69"/>
        <end position="105"/>
    </location>
</feature>
<protein>
    <recommendedName>
        <fullName evidence="4">No apical meristem-associated C-terminal domain-containing protein</fullName>
    </recommendedName>
</protein>
<evidence type="ECO:0000256" key="1">
    <source>
        <dbReference type="SAM" id="MobiDB-lite"/>
    </source>
</evidence>
<dbReference type="OrthoDB" id="10394061at2759"/>
<dbReference type="PANTHER" id="PTHR45023">
    <property type="match status" value="1"/>
</dbReference>
<dbReference type="Proteomes" id="UP000032141">
    <property type="component" value="Chromosome C3"/>
</dbReference>
<evidence type="ECO:0000313" key="3">
    <source>
        <dbReference type="Proteomes" id="UP000032141"/>
    </source>
</evidence>
<organism evidence="2 3">
    <name type="scientific">Brassica oleracea var. oleracea</name>
    <dbReference type="NCBI Taxonomy" id="109376"/>
    <lineage>
        <taxon>Eukaryota</taxon>
        <taxon>Viridiplantae</taxon>
        <taxon>Streptophyta</taxon>
        <taxon>Embryophyta</taxon>
        <taxon>Tracheophyta</taxon>
        <taxon>Spermatophyta</taxon>
        <taxon>Magnoliopsida</taxon>
        <taxon>eudicotyledons</taxon>
        <taxon>Gunneridae</taxon>
        <taxon>Pentapetalae</taxon>
        <taxon>rosids</taxon>
        <taxon>malvids</taxon>
        <taxon>Brassicales</taxon>
        <taxon>Brassicaceae</taxon>
        <taxon>Brassiceae</taxon>
        <taxon>Brassica</taxon>
    </lineage>
</organism>
<dbReference type="GeneID" id="106329591"/>
<feature type="compositionally biased region" description="Polar residues" evidence="1">
    <location>
        <begin position="78"/>
        <end position="89"/>
    </location>
</feature>
<accession>A0A0D3AZC6</accession>
<dbReference type="KEGG" id="boe:106329591"/>
<sequence length="188" mass="21099">MNDLVCKFCGAYAAATRQKSSGQNEADTVKLAHQIFYNDHKIKFNLHYVWEELRNDQKWCEVSNSKVDGKGRKRKYNDGSQSESSQAPSNLGDDPTKRPPGVKAAKGVCSKKSIAEDQALAQFETMCSIKEKDLAVKEKDLAIREKDLAVKERVSKMSLLDSLISKKETLSQAEEALKQKLLTEMLNN</sequence>
<reference evidence="2 3" key="1">
    <citation type="journal article" date="2014" name="Genome Biol.">
        <title>Transcriptome and methylome profiling reveals relics of genome dominance in the mesopolyploid Brassica oleracea.</title>
        <authorList>
            <person name="Parkin I.A."/>
            <person name="Koh C."/>
            <person name="Tang H."/>
            <person name="Robinson S.J."/>
            <person name="Kagale S."/>
            <person name="Clarke W.E."/>
            <person name="Town C.D."/>
            <person name="Nixon J."/>
            <person name="Krishnakumar V."/>
            <person name="Bidwell S.L."/>
            <person name="Denoeud F."/>
            <person name="Belcram H."/>
            <person name="Links M.G."/>
            <person name="Just J."/>
            <person name="Clarke C."/>
            <person name="Bender T."/>
            <person name="Huebert T."/>
            <person name="Mason A.S."/>
            <person name="Pires J.C."/>
            <person name="Barker G."/>
            <person name="Moore J."/>
            <person name="Walley P.G."/>
            <person name="Manoli S."/>
            <person name="Batley J."/>
            <person name="Edwards D."/>
            <person name="Nelson M.N."/>
            <person name="Wang X."/>
            <person name="Paterson A.H."/>
            <person name="King G."/>
            <person name="Bancroft I."/>
            <person name="Chalhoub B."/>
            <person name="Sharpe A.G."/>
        </authorList>
    </citation>
    <scope>NUCLEOTIDE SEQUENCE</scope>
    <source>
        <strain evidence="2 3">cv. TO1000</strain>
    </source>
</reference>